<keyword evidence="4" id="KW-0547">Nucleotide-binding</keyword>
<evidence type="ECO:0000313" key="9">
    <source>
        <dbReference type="Proteomes" id="UP000324897"/>
    </source>
</evidence>
<dbReference type="GO" id="GO:0000166">
    <property type="term" value="F:nucleotide binding"/>
    <property type="evidence" value="ECO:0007669"/>
    <property type="project" value="UniProtKB-KW"/>
</dbReference>
<dbReference type="Pfam" id="PF18052">
    <property type="entry name" value="Rx_N"/>
    <property type="match status" value="1"/>
</dbReference>
<dbReference type="GO" id="GO:0006952">
    <property type="term" value="P:defense response"/>
    <property type="evidence" value="ECO:0007669"/>
    <property type="project" value="UniProtKB-KW"/>
</dbReference>
<keyword evidence="5" id="KW-0611">Plant defense</keyword>
<comment type="similarity">
    <text evidence="1">Belongs to the disease resistance NB-LRR family.</text>
</comment>
<evidence type="ECO:0000256" key="5">
    <source>
        <dbReference type="ARBA" id="ARBA00022821"/>
    </source>
</evidence>
<dbReference type="OrthoDB" id="10498180at2759"/>
<keyword evidence="9" id="KW-1185">Reference proteome</keyword>
<name>A0A5J9TWG2_9POAL</name>
<feature type="region of interest" description="Disordered" evidence="6">
    <location>
        <begin position="126"/>
        <end position="150"/>
    </location>
</feature>
<gene>
    <name evidence="8" type="ORF">EJB05_38489</name>
</gene>
<evidence type="ECO:0000259" key="7">
    <source>
        <dbReference type="Pfam" id="PF18052"/>
    </source>
</evidence>
<dbReference type="EMBL" id="RWGY01000031">
    <property type="protein sequence ID" value="TVU14991.1"/>
    <property type="molecule type" value="Genomic_DNA"/>
</dbReference>
<dbReference type="Proteomes" id="UP000324897">
    <property type="component" value="Unassembled WGS sequence"/>
</dbReference>
<evidence type="ECO:0000256" key="4">
    <source>
        <dbReference type="ARBA" id="ARBA00022741"/>
    </source>
</evidence>
<comment type="caution">
    <text evidence="8">The sequence shown here is derived from an EMBL/GenBank/DDBJ whole genome shotgun (WGS) entry which is preliminary data.</text>
</comment>
<reference evidence="8 9" key="1">
    <citation type="journal article" date="2019" name="Sci. Rep.">
        <title>A high-quality genome of Eragrostis curvula grass provides insights into Poaceae evolution and supports new strategies to enhance forage quality.</title>
        <authorList>
            <person name="Carballo J."/>
            <person name="Santos B.A.C.M."/>
            <person name="Zappacosta D."/>
            <person name="Garbus I."/>
            <person name="Selva J.P."/>
            <person name="Gallo C.A."/>
            <person name="Diaz A."/>
            <person name="Albertini E."/>
            <person name="Caccamo M."/>
            <person name="Echenique V."/>
        </authorList>
    </citation>
    <scope>NUCLEOTIDE SEQUENCE [LARGE SCALE GENOMIC DNA]</scope>
    <source>
        <strain evidence="9">cv. Victoria</strain>
        <tissue evidence="8">Leaf</tissue>
    </source>
</reference>
<evidence type="ECO:0000256" key="3">
    <source>
        <dbReference type="ARBA" id="ARBA00022737"/>
    </source>
</evidence>
<feature type="domain" description="Disease resistance N-terminal" evidence="7">
    <location>
        <begin position="26"/>
        <end position="86"/>
    </location>
</feature>
<evidence type="ECO:0000256" key="1">
    <source>
        <dbReference type="ARBA" id="ARBA00008894"/>
    </source>
</evidence>
<accession>A0A5J9TWG2</accession>
<keyword evidence="3" id="KW-0677">Repeat</keyword>
<keyword evidence="2" id="KW-0433">Leucine-rich repeat</keyword>
<evidence type="ECO:0000256" key="2">
    <source>
        <dbReference type="ARBA" id="ARBA00022614"/>
    </source>
</evidence>
<organism evidence="8 9">
    <name type="scientific">Eragrostis curvula</name>
    <name type="common">weeping love grass</name>
    <dbReference type="NCBI Taxonomy" id="38414"/>
    <lineage>
        <taxon>Eukaryota</taxon>
        <taxon>Viridiplantae</taxon>
        <taxon>Streptophyta</taxon>
        <taxon>Embryophyta</taxon>
        <taxon>Tracheophyta</taxon>
        <taxon>Spermatophyta</taxon>
        <taxon>Magnoliopsida</taxon>
        <taxon>Liliopsida</taxon>
        <taxon>Poales</taxon>
        <taxon>Poaceae</taxon>
        <taxon>PACMAD clade</taxon>
        <taxon>Chloridoideae</taxon>
        <taxon>Eragrostideae</taxon>
        <taxon>Eragrostidinae</taxon>
        <taxon>Eragrostis</taxon>
    </lineage>
</organism>
<dbReference type="Gramene" id="TVU14991">
    <property type="protein sequence ID" value="TVU14991"/>
    <property type="gene ID" value="EJB05_38489"/>
</dbReference>
<dbReference type="AlphaFoldDB" id="A0A5J9TWG2"/>
<dbReference type="InterPro" id="IPR041118">
    <property type="entry name" value="Rx_N"/>
</dbReference>
<evidence type="ECO:0000256" key="6">
    <source>
        <dbReference type="SAM" id="MobiDB-lite"/>
    </source>
</evidence>
<dbReference type="Gene3D" id="1.20.5.4130">
    <property type="match status" value="1"/>
</dbReference>
<sequence length="150" mass="16021">MAEMIAVSLSAKVAASLSGPAGVELSSLFAIRSGVIAAARELELLRAFLHSADSRRGTDPLAAAWINQVRDAAFELEDVADEYSILSGGGFVRCCVKSGAWFALSRRLRRARERLLELSAEKEKYGILPTGPPSQAPRHLAASRPTSAGR</sequence>
<protein>
    <recommendedName>
        <fullName evidence="7">Disease resistance N-terminal domain-containing protein</fullName>
    </recommendedName>
</protein>
<evidence type="ECO:0000313" key="8">
    <source>
        <dbReference type="EMBL" id="TVU14991.1"/>
    </source>
</evidence>
<feature type="non-terminal residue" evidence="8">
    <location>
        <position position="1"/>
    </location>
</feature>
<proteinExistence type="inferred from homology"/>